<reference evidence="2" key="2">
    <citation type="book" date="2010" name="PROCEEDINGS OF 13TH INTERNATIONAL CONFERENCE ON HARMFUL ALGAE" publisher="International Society For The Study of Harmful Algae" city="Hong Kong, China">
        <title>Dinoflagellate meta-transcriptomics enabled by spliced leader.</title>
        <editorList>
            <person name="Unknown A."/>
        </editorList>
        <authorList>
            <person name="Lin S."/>
            <person name="Zhang H."/>
        </authorList>
    </citation>
    <scope>NUCLEOTIDE SEQUENCE</scope>
    <source>
        <strain evidence="2">CCMP1831</strain>
    </source>
</reference>
<keyword evidence="1" id="KW-0812">Transmembrane</keyword>
<dbReference type="EMBL" id="FJ599918">
    <property type="protein sequence ID" value="ACU44971.1"/>
    <property type="molecule type" value="mRNA"/>
</dbReference>
<evidence type="ECO:0000313" key="2">
    <source>
        <dbReference type="EMBL" id="ACU44971.1"/>
    </source>
</evidence>
<feature type="transmembrane region" description="Helical" evidence="1">
    <location>
        <begin position="105"/>
        <end position="124"/>
    </location>
</feature>
<dbReference type="AlphaFoldDB" id="E8Z691"/>
<name>E8Z691_PFIPI</name>
<sequence length="204" mass="22178">AGVASNGLHELSLSFMDAVESVLKRHAPPASEWTEFDSNLRTEQLAVYNTISYNATRFQSVLSKDPDLAFVLDSFSGDMFRGLELIVQLFDAELSAVVQNAIADLRAIFIVYMIITFGAVYFLLFTNAVRQALREGERARKFVARIPTQALSPIEVDTISSIFQPANGEEHTDDQDGGPAHGHGMLTSIPGSIAVQPSAAASQM</sequence>
<reference evidence="2" key="1">
    <citation type="submission" date="2008-12" db="EMBL/GenBank/DDBJ databases">
        <authorList>
            <person name="Zhang H."/>
            <person name="Lin S."/>
        </authorList>
    </citation>
    <scope>NUCLEOTIDE SEQUENCE</scope>
    <source>
        <strain evidence="2">CCMP1831</strain>
    </source>
</reference>
<accession>E8Z691</accession>
<keyword evidence="1" id="KW-1133">Transmembrane helix</keyword>
<evidence type="ECO:0000256" key="1">
    <source>
        <dbReference type="SAM" id="Phobius"/>
    </source>
</evidence>
<proteinExistence type="evidence at transcript level"/>
<keyword evidence="1" id="KW-0472">Membrane</keyword>
<protein>
    <submittedName>
        <fullName evidence="2">Uncharacterized protein</fullName>
    </submittedName>
</protein>
<feature type="non-terminal residue" evidence="2">
    <location>
        <position position="1"/>
    </location>
</feature>
<organism evidence="2">
    <name type="scientific">Pfiesteria piscicida</name>
    <name type="common">Phantom dinoflagellate</name>
    <dbReference type="NCBI Taxonomy" id="71001"/>
    <lineage>
        <taxon>Eukaryota</taxon>
        <taxon>Sar</taxon>
        <taxon>Alveolata</taxon>
        <taxon>Dinophyceae</taxon>
        <taxon>Peridiniales</taxon>
        <taxon>Pfiesteriaceae</taxon>
        <taxon>Pfiesteria</taxon>
    </lineage>
</organism>